<name>A0AA39T3X6_9AGAR</name>
<proteinExistence type="predicted"/>
<evidence type="ECO:0000313" key="2">
    <source>
        <dbReference type="Proteomes" id="UP001175227"/>
    </source>
</evidence>
<dbReference type="Proteomes" id="UP001175227">
    <property type="component" value="Unassembled WGS sequence"/>
</dbReference>
<dbReference type="EMBL" id="JAUEPR010000122">
    <property type="protein sequence ID" value="KAK0462776.1"/>
    <property type="molecule type" value="Genomic_DNA"/>
</dbReference>
<reference evidence="1" key="1">
    <citation type="submission" date="2023-06" db="EMBL/GenBank/DDBJ databases">
        <authorList>
            <consortium name="Lawrence Berkeley National Laboratory"/>
            <person name="Ahrendt S."/>
            <person name="Sahu N."/>
            <person name="Indic B."/>
            <person name="Wong-Bajracharya J."/>
            <person name="Merenyi Z."/>
            <person name="Ke H.-M."/>
            <person name="Monk M."/>
            <person name="Kocsube S."/>
            <person name="Drula E."/>
            <person name="Lipzen A."/>
            <person name="Balint B."/>
            <person name="Henrissat B."/>
            <person name="Andreopoulos B."/>
            <person name="Martin F.M."/>
            <person name="Harder C.B."/>
            <person name="Rigling D."/>
            <person name="Ford K.L."/>
            <person name="Foster G.D."/>
            <person name="Pangilinan J."/>
            <person name="Papanicolaou A."/>
            <person name="Barry K."/>
            <person name="LaButti K."/>
            <person name="Viragh M."/>
            <person name="Koriabine M."/>
            <person name="Yan M."/>
            <person name="Riley R."/>
            <person name="Champramary S."/>
            <person name="Plett K.L."/>
            <person name="Tsai I.J."/>
            <person name="Slot J."/>
            <person name="Sipos G."/>
            <person name="Plett J."/>
            <person name="Nagy L.G."/>
            <person name="Grigoriev I.V."/>
        </authorList>
    </citation>
    <scope>NUCLEOTIDE SEQUENCE</scope>
    <source>
        <strain evidence="1">ICMP 16352</strain>
    </source>
</reference>
<dbReference type="AlphaFoldDB" id="A0AA39T3X6"/>
<protein>
    <submittedName>
        <fullName evidence="1">Uncharacterized protein</fullName>
    </submittedName>
</protein>
<comment type="caution">
    <text evidence="1">The sequence shown here is derived from an EMBL/GenBank/DDBJ whole genome shotgun (WGS) entry which is preliminary data.</text>
</comment>
<gene>
    <name evidence="1" type="ORF">IW261DRAFT_172515</name>
</gene>
<sequence length="133" mass="15262">MTTKLFTASPSCYAYLSLLRSWLSPLLSCSILPQEERQTGTKEKICDAIYPPENTFDILIDISLRVVDHSLIEGIRQPGKETMVKDLATRGTRSDRLSRSATIIEMQSRNLFLLYSCFDPYMEHGRRENLPCR</sequence>
<keyword evidence="2" id="KW-1185">Reference proteome</keyword>
<evidence type="ECO:0000313" key="1">
    <source>
        <dbReference type="EMBL" id="KAK0462776.1"/>
    </source>
</evidence>
<organism evidence="1 2">
    <name type="scientific">Armillaria novae-zelandiae</name>
    <dbReference type="NCBI Taxonomy" id="153914"/>
    <lineage>
        <taxon>Eukaryota</taxon>
        <taxon>Fungi</taxon>
        <taxon>Dikarya</taxon>
        <taxon>Basidiomycota</taxon>
        <taxon>Agaricomycotina</taxon>
        <taxon>Agaricomycetes</taxon>
        <taxon>Agaricomycetidae</taxon>
        <taxon>Agaricales</taxon>
        <taxon>Marasmiineae</taxon>
        <taxon>Physalacriaceae</taxon>
        <taxon>Armillaria</taxon>
    </lineage>
</organism>
<accession>A0AA39T3X6</accession>